<evidence type="ECO:0000313" key="1">
    <source>
        <dbReference type="EMBL" id="KAK1699874.1"/>
    </source>
</evidence>
<comment type="caution">
    <text evidence="1">The sequence shown here is derived from an EMBL/GenBank/DDBJ whole genome shotgun (WGS) entry which is preliminary data.</text>
</comment>
<dbReference type="Proteomes" id="UP001224890">
    <property type="component" value="Unassembled WGS sequence"/>
</dbReference>
<sequence length="128" mass="13534">MRSWSMSSLTIQASTSFHLDAPEGRITSGSSLVLVPKISITPEIKALDSSTANFWVAVEISGQLCQPLNGSACSSMSDTDGSTMASAVRGQSSTDPFMHGCIHSMDIQVVPLGNSCILDTIRDDPIQT</sequence>
<organism evidence="1 2">
    <name type="scientific">Colletotrichum godetiae</name>
    <dbReference type="NCBI Taxonomy" id="1209918"/>
    <lineage>
        <taxon>Eukaryota</taxon>
        <taxon>Fungi</taxon>
        <taxon>Dikarya</taxon>
        <taxon>Ascomycota</taxon>
        <taxon>Pezizomycotina</taxon>
        <taxon>Sordariomycetes</taxon>
        <taxon>Hypocreomycetidae</taxon>
        <taxon>Glomerellales</taxon>
        <taxon>Glomerellaceae</taxon>
        <taxon>Colletotrichum</taxon>
        <taxon>Colletotrichum acutatum species complex</taxon>
    </lineage>
</organism>
<gene>
    <name evidence="1" type="ORF">BDP55DRAFT_209830</name>
</gene>
<reference evidence="1" key="1">
    <citation type="submission" date="2021-06" db="EMBL/GenBank/DDBJ databases">
        <title>Comparative genomics, transcriptomics and evolutionary studies reveal genomic signatures of adaptation to plant cell wall in hemibiotrophic fungi.</title>
        <authorList>
            <consortium name="DOE Joint Genome Institute"/>
            <person name="Baroncelli R."/>
            <person name="Diaz J.F."/>
            <person name="Benocci T."/>
            <person name="Peng M."/>
            <person name="Battaglia E."/>
            <person name="Haridas S."/>
            <person name="Andreopoulos W."/>
            <person name="Labutti K."/>
            <person name="Pangilinan J."/>
            <person name="Floch G.L."/>
            <person name="Makela M.R."/>
            <person name="Henrissat B."/>
            <person name="Grigoriev I.V."/>
            <person name="Crouch J.A."/>
            <person name="De Vries R.P."/>
            <person name="Sukno S.A."/>
            <person name="Thon M.R."/>
        </authorList>
    </citation>
    <scope>NUCLEOTIDE SEQUENCE</scope>
    <source>
        <strain evidence="1">CBS 193.32</strain>
    </source>
</reference>
<proteinExistence type="predicted"/>
<protein>
    <submittedName>
        <fullName evidence="1">Uncharacterized protein</fullName>
    </submittedName>
</protein>
<dbReference type="EMBL" id="JAHMHR010000003">
    <property type="protein sequence ID" value="KAK1699874.1"/>
    <property type="molecule type" value="Genomic_DNA"/>
</dbReference>
<evidence type="ECO:0000313" key="2">
    <source>
        <dbReference type="Proteomes" id="UP001224890"/>
    </source>
</evidence>
<dbReference type="AlphaFoldDB" id="A0AAJ0AZL2"/>
<name>A0AAJ0AZL2_9PEZI</name>
<dbReference type="GeneID" id="85450513"/>
<keyword evidence="2" id="KW-1185">Reference proteome</keyword>
<dbReference type="RefSeq" id="XP_060435631.1">
    <property type="nucleotide sequence ID" value="XM_060565987.1"/>
</dbReference>
<accession>A0AAJ0AZL2</accession>